<dbReference type="PANTHER" id="PTHR24180:SF45">
    <property type="entry name" value="POLY [ADP-RIBOSE] POLYMERASE TANKYRASE"/>
    <property type="match status" value="1"/>
</dbReference>
<name>A0ABD1W259_9LAMI</name>
<dbReference type="InterPro" id="IPR036770">
    <property type="entry name" value="Ankyrin_rpt-contain_sf"/>
</dbReference>
<comment type="caution">
    <text evidence="4">The sequence shown here is derived from an EMBL/GenBank/DDBJ whole genome shotgun (WGS) entry which is preliminary data.</text>
</comment>
<dbReference type="Pfam" id="PF12796">
    <property type="entry name" value="Ank_2"/>
    <property type="match status" value="1"/>
</dbReference>
<gene>
    <name evidence="4" type="ORF">Fot_12798</name>
</gene>
<keyword evidence="2 3" id="KW-0040">ANK repeat</keyword>
<evidence type="ECO:0000313" key="4">
    <source>
        <dbReference type="EMBL" id="KAL2543565.1"/>
    </source>
</evidence>
<dbReference type="InterPro" id="IPR002110">
    <property type="entry name" value="Ankyrin_rpt"/>
</dbReference>
<dbReference type="PROSITE" id="PS50297">
    <property type="entry name" value="ANK_REP_REGION"/>
    <property type="match status" value="1"/>
</dbReference>
<evidence type="ECO:0000256" key="2">
    <source>
        <dbReference type="ARBA" id="ARBA00023043"/>
    </source>
</evidence>
<organism evidence="4 5">
    <name type="scientific">Forsythia ovata</name>
    <dbReference type="NCBI Taxonomy" id="205694"/>
    <lineage>
        <taxon>Eukaryota</taxon>
        <taxon>Viridiplantae</taxon>
        <taxon>Streptophyta</taxon>
        <taxon>Embryophyta</taxon>
        <taxon>Tracheophyta</taxon>
        <taxon>Spermatophyta</taxon>
        <taxon>Magnoliopsida</taxon>
        <taxon>eudicotyledons</taxon>
        <taxon>Gunneridae</taxon>
        <taxon>Pentapetalae</taxon>
        <taxon>asterids</taxon>
        <taxon>lamiids</taxon>
        <taxon>Lamiales</taxon>
        <taxon>Oleaceae</taxon>
        <taxon>Forsythieae</taxon>
        <taxon>Forsythia</taxon>
    </lineage>
</organism>
<evidence type="ECO:0000313" key="5">
    <source>
        <dbReference type="Proteomes" id="UP001604277"/>
    </source>
</evidence>
<dbReference type="AlphaFoldDB" id="A0ABD1W259"/>
<proteinExistence type="predicted"/>
<protein>
    <submittedName>
        <fullName evidence="4">Ankyrin repeat-containing domain</fullName>
    </submittedName>
</protein>
<accession>A0ABD1W259</accession>
<dbReference type="SMART" id="SM00248">
    <property type="entry name" value="ANK"/>
    <property type="match status" value="3"/>
</dbReference>
<sequence>MAVVDLMSEFRVSASGAILRTLLQQISADIPHLRRTLVHHAILCGNARAFGVLLSCGADIELPVETTKQTDFYPIHFATRLGLATILGRLIKAGINLNSKTGSGKTALMICAMNKHEECLKLLASAGADFGLTNMSAQCDRSIAGSMRWNSSKQFWM</sequence>
<reference evidence="5" key="1">
    <citation type="submission" date="2024-07" db="EMBL/GenBank/DDBJ databases">
        <title>Two chromosome-level genome assemblies of Korean endemic species Abeliophyllum distichum and Forsythia ovata (Oleaceae).</title>
        <authorList>
            <person name="Jang H."/>
        </authorList>
    </citation>
    <scope>NUCLEOTIDE SEQUENCE [LARGE SCALE GENOMIC DNA]</scope>
</reference>
<dbReference type="InterPro" id="IPR051637">
    <property type="entry name" value="Ank_repeat_dom-contain_49"/>
</dbReference>
<dbReference type="Gene3D" id="1.25.40.20">
    <property type="entry name" value="Ankyrin repeat-containing domain"/>
    <property type="match status" value="1"/>
</dbReference>
<evidence type="ECO:0000256" key="1">
    <source>
        <dbReference type="ARBA" id="ARBA00022737"/>
    </source>
</evidence>
<evidence type="ECO:0000256" key="3">
    <source>
        <dbReference type="PROSITE-ProRule" id="PRU00023"/>
    </source>
</evidence>
<dbReference type="EMBL" id="JBFOLJ010000004">
    <property type="protein sequence ID" value="KAL2543565.1"/>
    <property type="molecule type" value="Genomic_DNA"/>
</dbReference>
<keyword evidence="1" id="KW-0677">Repeat</keyword>
<feature type="repeat" description="ANK" evidence="3">
    <location>
        <begin position="103"/>
        <end position="135"/>
    </location>
</feature>
<dbReference type="PROSITE" id="PS50088">
    <property type="entry name" value="ANK_REPEAT"/>
    <property type="match status" value="1"/>
</dbReference>
<keyword evidence="5" id="KW-1185">Reference proteome</keyword>
<dbReference type="PANTHER" id="PTHR24180">
    <property type="entry name" value="CYCLIN-DEPENDENT KINASE INHIBITOR 2C-RELATED"/>
    <property type="match status" value="1"/>
</dbReference>
<dbReference type="Proteomes" id="UP001604277">
    <property type="component" value="Unassembled WGS sequence"/>
</dbReference>
<dbReference type="SUPFAM" id="SSF48403">
    <property type="entry name" value="Ankyrin repeat"/>
    <property type="match status" value="1"/>
</dbReference>